<feature type="domain" description="HTH cro/C1-type" evidence="1">
    <location>
        <begin position="10"/>
        <end position="38"/>
    </location>
</feature>
<protein>
    <recommendedName>
        <fullName evidence="1">HTH cro/C1-type domain-containing protein</fullName>
    </recommendedName>
</protein>
<dbReference type="Proteomes" id="UP001600894">
    <property type="component" value="Unassembled WGS sequence"/>
</dbReference>
<dbReference type="InterPro" id="IPR010982">
    <property type="entry name" value="Lambda_DNA-bd_dom_sf"/>
</dbReference>
<proteinExistence type="predicted"/>
<organism evidence="2 3">
    <name type="scientific">Enterocloster alcoholdehydrogenati</name>
    <dbReference type="NCBI Taxonomy" id="2547410"/>
    <lineage>
        <taxon>Bacteria</taxon>
        <taxon>Bacillati</taxon>
        <taxon>Bacillota</taxon>
        <taxon>Clostridia</taxon>
        <taxon>Lachnospirales</taxon>
        <taxon>Lachnospiraceae</taxon>
        <taxon>Enterocloster</taxon>
    </lineage>
</organism>
<evidence type="ECO:0000259" key="1">
    <source>
        <dbReference type="PROSITE" id="PS50943"/>
    </source>
</evidence>
<sequence>MVGAGRGAWQQWELGTRNPSHTALIAISYVFNVNFEYVCGLTDVSTPPSLLIPNSRLHGMDRLTIETYLSLTSKEKEFVRRTMDFIQMHRHQE</sequence>
<name>A0ABQ0B0Q3_9FIRM</name>
<keyword evidence="3" id="KW-1185">Reference proteome</keyword>
<dbReference type="CDD" id="cd00093">
    <property type="entry name" value="HTH_XRE"/>
    <property type="match status" value="1"/>
</dbReference>
<dbReference type="InterPro" id="IPR001387">
    <property type="entry name" value="Cro/C1-type_HTH"/>
</dbReference>
<reference evidence="2 3" key="1">
    <citation type="submission" date="2024-04" db="EMBL/GenBank/DDBJ databases">
        <title>Defined microbial consortia suppress multidrug-resistant proinflammatory Enterobacteriaceae via ecological control.</title>
        <authorList>
            <person name="Furuichi M."/>
            <person name="Kawaguchi T."/>
            <person name="Pust M."/>
            <person name="Yasuma K."/>
            <person name="Plichta D."/>
            <person name="Hasegawa N."/>
            <person name="Ohya T."/>
            <person name="Bhattarai S."/>
            <person name="Sasajima S."/>
            <person name="Aoto Y."/>
            <person name="Tuganbaev T."/>
            <person name="Yaginuma M."/>
            <person name="Ueda M."/>
            <person name="Okahashi N."/>
            <person name="Amafuji K."/>
            <person name="Kiridooshi Y."/>
            <person name="Sugita K."/>
            <person name="Strazar M."/>
            <person name="Skelly A."/>
            <person name="Suda W."/>
            <person name="Hattori M."/>
            <person name="Nakamoto N."/>
            <person name="Caballero S."/>
            <person name="Norman J."/>
            <person name="Olle B."/>
            <person name="Tanoue T."/>
            <person name="Arita M."/>
            <person name="Bucci V."/>
            <person name="Atarashi K."/>
            <person name="Xavier R."/>
            <person name="Honda K."/>
        </authorList>
    </citation>
    <scope>NUCLEOTIDE SEQUENCE [LARGE SCALE GENOMIC DNA]</scope>
    <source>
        <strain evidence="3">f13</strain>
    </source>
</reference>
<evidence type="ECO:0000313" key="2">
    <source>
        <dbReference type="EMBL" id="GAA6269868.1"/>
    </source>
</evidence>
<dbReference type="Gene3D" id="1.10.260.40">
    <property type="entry name" value="lambda repressor-like DNA-binding domains"/>
    <property type="match status" value="1"/>
</dbReference>
<dbReference type="EMBL" id="BAABXL010000001">
    <property type="protein sequence ID" value="GAA6269868.1"/>
    <property type="molecule type" value="Genomic_DNA"/>
</dbReference>
<evidence type="ECO:0000313" key="3">
    <source>
        <dbReference type="Proteomes" id="UP001600894"/>
    </source>
</evidence>
<dbReference type="SUPFAM" id="SSF47413">
    <property type="entry name" value="lambda repressor-like DNA-binding domains"/>
    <property type="match status" value="1"/>
</dbReference>
<comment type="caution">
    <text evidence="2">The sequence shown here is derived from an EMBL/GenBank/DDBJ whole genome shotgun (WGS) entry which is preliminary data.</text>
</comment>
<dbReference type="PROSITE" id="PS50943">
    <property type="entry name" value="HTH_CROC1"/>
    <property type="match status" value="1"/>
</dbReference>
<gene>
    <name evidence="2" type="ORF">F130042H8_29280</name>
</gene>
<accession>A0ABQ0B0Q3</accession>